<keyword evidence="6 12" id="KW-0999">Mitochondrion inner membrane</keyword>
<dbReference type="Proteomes" id="UP001377567">
    <property type="component" value="Unassembled WGS sequence"/>
</dbReference>
<organism evidence="14 15">
    <name type="scientific">Maudiozyma humilis</name>
    <name type="common">Sour dough yeast</name>
    <name type="synonym">Kazachstania humilis</name>
    <dbReference type="NCBI Taxonomy" id="51915"/>
    <lineage>
        <taxon>Eukaryota</taxon>
        <taxon>Fungi</taxon>
        <taxon>Dikarya</taxon>
        <taxon>Ascomycota</taxon>
        <taxon>Saccharomycotina</taxon>
        <taxon>Saccharomycetes</taxon>
        <taxon>Saccharomycetales</taxon>
        <taxon>Saccharomycetaceae</taxon>
        <taxon>Maudiozyma</taxon>
    </lineage>
</organism>
<keyword evidence="9 12" id="KW-0496">Mitochondrion</keyword>
<evidence type="ECO:0000256" key="11">
    <source>
        <dbReference type="ARBA" id="ARBA00031091"/>
    </source>
</evidence>
<keyword evidence="10 12" id="KW-0472">Membrane</keyword>
<evidence type="ECO:0000256" key="1">
    <source>
        <dbReference type="ARBA" id="ARBA00004434"/>
    </source>
</evidence>
<evidence type="ECO:0000256" key="3">
    <source>
        <dbReference type="ARBA" id="ARBA00008862"/>
    </source>
</evidence>
<dbReference type="PANTHER" id="PTHR28264">
    <property type="entry name" value="CYTOCHROME C OXIDASE SUBUNIT 7A"/>
    <property type="match status" value="1"/>
</dbReference>
<keyword evidence="8 12" id="KW-0560">Oxidoreductase</keyword>
<comment type="caution">
    <text evidence="14">The sequence shown here is derived from an EMBL/GenBank/DDBJ whole genome shotgun (WGS) entry which is preliminary data.</text>
</comment>
<dbReference type="PANTHER" id="PTHR28264:SF1">
    <property type="entry name" value="CYTOCHROME C OXIDASE SUBUNIT 6C"/>
    <property type="match status" value="1"/>
</dbReference>
<evidence type="ECO:0000256" key="12">
    <source>
        <dbReference type="PIRNR" id="PIRNR000283"/>
    </source>
</evidence>
<keyword evidence="5 13" id="KW-0812">Transmembrane</keyword>
<evidence type="ECO:0000256" key="9">
    <source>
        <dbReference type="ARBA" id="ARBA00023128"/>
    </source>
</evidence>
<protein>
    <recommendedName>
        <fullName evidence="4 12">Cytochrome c oxidase subunit 9, mitochondrial</fullName>
    </recommendedName>
    <alternativeName>
        <fullName evidence="11 12">Cytochrome c oxidase polypeptide VIIA</fullName>
    </alternativeName>
</protein>
<evidence type="ECO:0000256" key="7">
    <source>
        <dbReference type="ARBA" id="ARBA00022989"/>
    </source>
</evidence>
<comment type="pathway">
    <text evidence="2 12">Energy metabolism; oxidative phosphorylation.</text>
</comment>
<evidence type="ECO:0000256" key="4">
    <source>
        <dbReference type="ARBA" id="ARBA00016081"/>
    </source>
</evidence>
<comment type="function">
    <text evidence="12">Component of the cytochrome c oxidase, the last enzyme in the mitochondrial electron transport chain which drives oxidative phosphorylation.</text>
</comment>
<keyword evidence="15" id="KW-1185">Reference proteome</keyword>
<evidence type="ECO:0000256" key="10">
    <source>
        <dbReference type="ARBA" id="ARBA00023136"/>
    </source>
</evidence>
<evidence type="ECO:0000256" key="5">
    <source>
        <dbReference type="ARBA" id="ARBA00022692"/>
    </source>
</evidence>
<dbReference type="GO" id="GO:0006123">
    <property type="term" value="P:mitochondrial electron transport, cytochrome c to oxygen"/>
    <property type="evidence" value="ECO:0007669"/>
    <property type="project" value="InterPro"/>
</dbReference>
<gene>
    <name evidence="14" type="ORF">DAKH74_004030</name>
</gene>
<evidence type="ECO:0000256" key="2">
    <source>
        <dbReference type="ARBA" id="ARBA00004673"/>
    </source>
</evidence>
<feature type="transmembrane region" description="Helical" evidence="13">
    <location>
        <begin position="15"/>
        <end position="35"/>
    </location>
</feature>
<dbReference type="AlphaFoldDB" id="A0AAV5RRK5"/>
<dbReference type="PIRSF" id="PIRSF000283">
    <property type="entry name" value="COX9"/>
    <property type="match status" value="1"/>
</dbReference>
<dbReference type="EMBL" id="BTGD01000001">
    <property type="protein sequence ID" value="GMM53787.1"/>
    <property type="molecule type" value="Genomic_DNA"/>
</dbReference>
<keyword evidence="7 13" id="KW-1133">Transmembrane helix</keyword>
<dbReference type="GO" id="GO:0005743">
    <property type="term" value="C:mitochondrial inner membrane"/>
    <property type="evidence" value="ECO:0007669"/>
    <property type="project" value="UniProtKB-SubCell"/>
</dbReference>
<dbReference type="GO" id="GO:0004129">
    <property type="term" value="F:cytochrome-c oxidase activity"/>
    <property type="evidence" value="ECO:0007669"/>
    <property type="project" value="TreeGrafter"/>
</dbReference>
<comment type="similarity">
    <text evidence="3 12">Belongs to the fungal cytochrome c oxidase subunit 7a family.</text>
</comment>
<name>A0AAV5RRK5_MAUHU</name>
<accession>A0AAV5RRK5</accession>
<dbReference type="InterPro" id="IPR014368">
    <property type="entry name" value="Cyt_c_oxidase_su7a_fun"/>
</dbReference>
<sequence>MSAIAPITGTLKRRAFLDIVVGFSIGGAMASYWWWGFHMNVINKREAFYAELAKKKQEEDA</sequence>
<evidence type="ECO:0000256" key="8">
    <source>
        <dbReference type="ARBA" id="ARBA00023002"/>
    </source>
</evidence>
<comment type="subcellular location">
    <subcellularLocation>
        <location evidence="1">Mitochondrion inner membrane</location>
        <topology evidence="1">Single-pass membrane protein</topology>
    </subcellularLocation>
</comment>
<evidence type="ECO:0000313" key="14">
    <source>
        <dbReference type="EMBL" id="GMM53787.1"/>
    </source>
</evidence>
<dbReference type="CDD" id="cd22888">
    <property type="entry name" value="CcO_VIIa_fungal"/>
    <property type="match status" value="1"/>
</dbReference>
<evidence type="ECO:0000256" key="13">
    <source>
        <dbReference type="SAM" id="Phobius"/>
    </source>
</evidence>
<dbReference type="GO" id="GO:0016491">
    <property type="term" value="F:oxidoreductase activity"/>
    <property type="evidence" value="ECO:0007669"/>
    <property type="project" value="UniProtKB-KW"/>
</dbReference>
<evidence type="ECO:0000313" key="15">
    <source>
        <dbReference type="Proteomes" id="UP001377567"/>
    </source>
</evidence>
<proteinExistence type="inferred from homology"/>
<reference evidence="14 15" key="1">
    <citation type="journal article" date="2023" name="Elife">
        <title>Identification of key yeast species and microbe-microbe interactions impacting larval growth of Drosophila in the wild.</title>
        <authorList>
            <person name="Mure A."/>
            <person name="Sugiura Y."/>
            <person name="Maeda R."/>
            <person name="Honda K."/>
            <person name="Sakurai N."/>
            <person name="Takahashi Y."/>
            <person name="Watada M."/>
            <person name="Katoh T."/>
            <person name="Gotoh A."/>
            <person name="Gotoh Y."/>
            <person name="Taniguchi I."/>
            <person name="Nakamura K."/>
            <person name="Hayashi T."/>
            <person name="Katayama T."/>
            <person name="Uemura T."/>
            <person name="Hattori Y."/>
        </authorList>
    </citation>
    <scope>NUCLEOTIDE SEQUENCE [LARGE SCALE GENOMIC DNA]</scope>
    <source>
        <strain evidence="14 15">KH-74</strain>
    </source>
</reference>
<evidence type="ECO:0000256" key="6">
    <source>
        <dbReference type="ARBA" id="ARBA00022792"/>
    </source>
</evidence>